<accession>J3NWY3</accession>
<keyword evidence="1" id="KW-0472">Membrane</keyword>
<dbReference type="RefSeq" id="XP_009221865.1">
    <property type="nucleotide sequence ID" value="XM_009223601.1"/>
</dbReference>
<dbReference type="EMBL" id="GL385397">
    <property type="protein sequence ID" value="EJT75865.1"/>
    <property type="molecule type" value="Genomic_DNA"/>
</dbReference>
<gene>
    <name evidence="3" type="primary">20346252</name>
    <name evidence="2" type="ORF">GGTG_05794</name>
</gene>
<evidence type="ECO:0000256" key="1">
    <source>
        <dbReference type="SAM" id="Phobius"/>
    </source>
</evidence>
<feature type="transmembrane region" description="Helical" evidence="1">
    <location>
        <begin position="12"/>
        <end position="34"/>
    </location>
</feature>
<evidence type="ECO:0000313" key="4">
    <source>
        <dbReference type="Proteomes" id="UP000006039"/>
    </source>
</evidence>
<keyword evidence="4" id="KW-1185">Reference proteome</keyword>
<dbReference type="Proteomes" id="UP000006039">
    <property type="component" value="Unassembled WGS sequence"/>
</dbReference>
<name>J3NWY3_GAET3</name>
<proteinExistence type="predicted"/>
<dbReference type="HOGENOM" id="CLU_2996608_0_0_1"/>
<dbReference type="GeneID" id="20346252"/>
<sequence>MLWPQYRYEPFFFLFVHLITILIILTIITVNNWYLTAFFKYLNLTGNCKYYFSYPIT</sequence>
<dbReference type="AlphaFoldDB" id="J3NWY3"/>
<reference evidence="4" key="1">
    <citation type="submission" date="2010-07" db="EMBL/GenBank/DDBJ databases">
        <title>The genome sequence of Gaeumannomyces graminis var. tritici strain R3-111a-1.</title>
        <authorList>
            <consortium name="The Broad Institute Genome Sequencing Platform"/>
            <person name="Ma L.-J."/>
            <person name="Dead R."/>
            <person name="Young S."/>
            <person name="Zeng Q."/>
            <person name="Koehrsen M."/>
            <person name="Alvarado L."/>
            <person name="Berlin A."/>
            <person name="Chapman S.B."/>
            <person name="Chen Z."/>
            <person name="Freedman E."/>
            <person name="Gellesch M."/>
            <person name="Goldberg J."/>
            <person name="Griggs A."/>
            <person name="Gujja S."/>
            <person name="Heilman E.R."/>
            <person name="Heiman D."/>
            <person name="Hepburn T."/>
            <person name="Howarth C."/>
            <person name="Jen D."/>
            <person name="Larson L."/>
            <person name="Mehta T."/>
            <person name="Neiman D."/>
            <person name="Pearson M."/>
            <person name="Roberts A."/>
            <person name="Saif S."/>
            <person name="Shea T."/>
            <person name="Shenoy N."/>
            <person name="Sisk P."/>
            <person name="Stolte C."/>
            <person name="Sykes S."/>
            <person name="Walk T."/>
            <person name="White J."/>
            <person name="Yandava C."/>
            <person name="Haas B."/>
            <person name="Nusbaum C."/>
            <person name="Birren B."/>
        </authorList>
    </citation>
    <scope>NUCLEOTIDE SEQUENCE [LARGE SCALE GENOMIC DNA]</scope>
    <source>
        <strain evidence="4">R3-111a-1</strain>
    </source>
</reference>
<organism evidence="2">
    <name type="scientific">Gaeumannomyces tritici (strain R3-111a-1)</name>
    <name type="common">Wheat and barley take-all root rot fungus</name>
    <name type="synonym">Gaeumannomyces graminis var. tritici</name>
    <dbReference type="NCBI Taxonomy" id="644352"/>
    <lineage>
        <taxon>Eukaryota</taxon>
        <taxon>Fungi</taxon>
        <taxon>Dikarya</taxon>
        <taxon>Ascomycota</taxon>
        <taxon>Pezizomycotina</taxon>
        <taxon>Sordariomycetes</taxon>
        <taxon>Sordariomycetidae</taxon>
        <taxon>Magnaporthales</taxon>
        <taxon>Magnaporthaceae</taxon>
        <taxon>Gaeumannomyces</taxon>
    </lineage>
</organism>
<protein>
    <submittedName>
        <fullName evidence="2 3">Uncharacterized protein</fullName>
    </submittedName>
</protein>
<evidence type="ECO:0000313" key="2">
    <source>
        <dbReference type="EMBL" id="EJT75865.1"/>
    </source>
</evidence>
<dbReference type="EnsemblFungi" id="EJT75865">
    <property type="protein sequence ID" value="EJT75865"/>
    <property type="gene ID" value="GGTG_05794"/>
</dbReference>
<reference evidence="2" key="2">
    <citation type="submission" date="2010-07" db="EMBL/GenBank/DDBJ databases">
        <authorList>
            <consortium name="The Broad Institute Genome Sequencing Platform"/>
            <consortium name="Broad Institute Genome Sequencing Center for Infectious Disease"/>
            <person name="Ma L.-J."/>
            <person name="Dead R."/>
            <person name="Young S."/>
            <person name="Zeng Q."/>
            <person name="Koehrsen M."/>
            <person name="Alvarado L."/>
            <person name="Berlin A."/>
            <person name="Chapman S.B."/>
            <person name="Chen Z."/>
            <person name="Freedman E."/>
            <person name="Gellesch M."/>
            <person name="Goldberg J."/>
            <person name="Griggs A."/>
            <person name="Gujja S."/>
            <person name="Heilman E.R."/>
            <person name="Heiman D."/>
            <person name="Hepburn T."/>
            <person name="Howarth C."/>
            <person name="Jen D."/>
            <person name="Larson L."/>
            <person name="Mehta T."/>
            <person name="Neiman D."/>
            <person name="Pearson M."/>
            <person name="Roberts A."/>
            <person name="Saif S."/>
            <person name="Shea T."/>
            <person name="Shenoy N."/>
            <person name="Sisk P."/>
            <person name="Stolte C."/>
            <person name="Sykes S."/>
            <person name="Walk T."/>
            <person name="White J."/>
            <person name="Yandava C."/>
            <person name="Haas B."/>
            <person name="Nusbaum C."/>
            <person name="Birren B."/>
        </authorList>
    </citation>
    <scope>NUCLEOTIDE SEQUENCE</scope>
    <source>
        <strain evidence="2">R3-111a-1</strain>
    </source>
</reference>
<dbReference type="VEuPathDB" id="FungiDB:GGTG_05794"/>
<reference evidence="2" key="3">
    <citation type="submission" date="2010-09" db="EMBL/GenBank/DDBJ databases">
        <title>Annotation of Gaeumannomyces graminis var. tritici R3-111a-1.</title>
        <authorList>
            <consortium name="The Broad Institute Genome Sequencing Platform"/>
            <person name="Ma L.-J."/>
            <person name="Dead R."/>
            <person name="Young S.K."/>
            <person name="Zeng Q."/>
            <person name="Gargeya S."/>
            <person name="Fitzgerald M."/>
            <person name="Haas B."/>
            <person name="Abouelleil A."/>
            <person name="Alvarado L."/>
            <person name="Arachchi H.M."/>
            <person name="Berlin A."/>
            <person name="Brown A."/>
            <person name="Chapman S.B."/>
            <person name="Chen Z."/>
            <person name="Dunbar C."/>
            <person name="Freedman E."/>
            <person name="Gearin G."/>
            <person name="Gellesch M."/>
            <person name="Goldberg J."/>
            <person name="Griggs A."/>
            <person name="Gujja S."/>
            <person name="Heiman D."/>
            <person name="Howarth C."/>
            <person name="Larson L."/>
            <person name="Lui A."/>
            <person name="MacDonald P.J.P."/>
            <person name="Mehta T."/>
            <person name="Montmayeur A."/>
            <person name="Murphy C."/>
            <person name="Neiman D."/>
            <person name="Pearson M."/>
            <person name="Priest M."/>
            <person name="Roberts A."/>
            <person name="Saif S."/>
            <person name="Shea T."/>
            <person name="Shenoy N."/>
            <person name="Sisk P."/>
            <person name="Stolte C."/>
            <person name="Sykes S."/>
            <person name="Yandava C."/>
            <person name="Wortman J."/>
            <person name="Nusbaum C."/>
            <person name="Birren B."/>
        </authorList>
    </citation>
    <scope>NUCLEOTIDE SEQUENCE</scope>
    <source>
        <strain evidence="2">R3-111a-1</strain>
    </source>
</reference>
<reference evidence="3" key="4">
    <citation type="journal article" date="2015" name="G3 (Bethesda)">
        <title>Genome sequences of three phytopathogenic species of the Magnaporthaceae family of fungi.</title>
        <authorList>
            <person name="Okagaki L.H."/>
            <person name="Nunes C.C."/>
            <person name="Sailsbery J."/>
            <person name="Clay B."/>
            <person name="Brown D."/>
            <person name="John T."/>
            <person name="Oh Y."/>
            <person name="Young N."/>
            <person name="Fitzgerald M."/>
            <person name="Haas B.J."/>
            <person name="Zeng Q."/>
            <person name="Young S."/>
            <person name="Adiconis X."/>
            <person name="Fan L."/>
            <person name="Levin J.Z."/>
            <person name="Mitchell T.K."/>
            <person name="Okubara P.A."/>
            <person name="Farman M.L."/>
            <person name="Kohn L.M."/>
            <person name="Birren B."/>
            <person name="Ma L.-J."/>
            <person name="Dean R.A."/>
        </authorList>
    </citation>
    <scope>NUCLEOTIDE SEQUENCE</scope>
    <source>
        <strain evidence="3">R3-111a-1</strain>
    </source>
</reference>
<keyword evidence="1" id="KW-1133">Transmembrane helix</keyword>
<reference evidence="3" key="5">
    <citation type="submission" date="2018-04" db="UniProtKB">
        <authorList>
            <consortium name="EnsemblFungi"/>
        </authorList>
    </citation>
    <scope>IDENTIFICATION</scope>
    <source>
        <strain evidence="3">R3-111a-1</strain>
    </source>
</reference>
<evidence type="ECO:0000313" key="3">
    <source>
        <dbReference type="EnsemblFungi" id="EJT75865"/>
    </source>
</evidence>
<keyword evidence="1" id="KW-0812">Transmembrane</keyword>